<evidence type="ECO:0000256" key="5">
    <source>
        <dbReference type="ARBA" id="ARBA00022946"/>
    </source>
</evidence>
<feature type="transmembrane region" description="Helical" evidence="10">
    <location>
        <begin position="744"/>
        <end position="763"/>
    </location>
</feature>
<keyword evidence="4 10" id="KW-0812">Transmembrane</keyword>
<dbReference type="InterPro" id="IPR036259">
    <property type="entry name" value="MFS_trans_sf"/>
</dbReference>
<dbReference type="Pfam" id="PF07690">
    <property type="entry name" value="MFS_1"/>
    <property type="match status" value="2"/>
</dbReference>
<keyword evidence="3" id="KW-0934">Plastid</keyword>
<evidence type="ECO:0000256" key="3">
    <source>
        <dbReference type="ARBA" id="ARBA00022640"/>
    </source>
</evidence>
<evidence type="ECO:0000313" key="12">
    <source>
        <dbReference type="EMBL" id="GBG81564.1"/>
    </source>
</evidence>
<feature type="region of interest" description="Disordered" evidence="9">
    <location>
        <begin position="1232"/>
        <end position="1257"/>
    </location>
</feature>
<protein>
    <recommendedName>
        <fullName evidence="11">Major facilitator superfamily (MFS) profile domain-containing protein</fullName>
    </recommendedName>
</protein>
<feature type="domain" description="Major facilitator superfamily (MFS) profile" evidence="11">
    <location>
        <begin position="619"/>
        <end position="1231"/>
    </location>
</feature>
<reference evidence="12 13" key="1">
    <citation type="journal article" date="2018" name="Cell">
        <title>The Chara Genome: Secondary Complexity and Implications for Plant Terrestrialization.</title>
        <authorList>
            <person name="Nishiyama T."/>
            <person name="Sakayama H."/>
            <person name="Vries J.D."/>
            <person name="Buschmann H."/>
            <person name="Saint-Marcoux D."/>
            <person name="Ullrich K.K."/>
            <person name="Haas F.B."/>
            <person name="Vanderstraeten L."/>
            <person name="Becker D."/>
            <person name="Lang D."/>
            <person name="Vosolsobe S."/>
            <person name="Rombauts S."/>
            <person name="Wilhelmsson P.K.I."/>
            <person name="Janitza P."/>
            <person name="Kern R."/>
            <person name="Heyl A."/>
            <person name="Rumpler F."/>
            <person name="Villalobos L.I.A.C."/>
            <person name="Clay J.M."/>
            <person name="Skokan R."/>
            <person name="Toyoda A."/>
            <person name="Suzuki Y."/>
            <person name="Kagoshima H."/>
            <person name="Schijlen E."/>
            <person name="Tajeshwar N."/>
            <person name="Catarino B."/>
            <person name="Hetherington A.J."/>
            <person name="Saltykova A."/>
            <person name="Bonnot C."/>
            <person name="Breuninger H."/>
            <person name="Symeonidi A."/>
            <person name="Radhakrishnan G.V."/>
            <person name="Van Nieuwerburgh F."/>
            <person name="Deforce D."/>
            <person name="Chang C."/>
            <person name="Karol K.G."/>
            <person name="Hedrich R."/>
            <person name="Ulvskov P."/>
            <person name="Glockner G."/>
            <person name="Delwiche C.F."/>
            <person name="Petrasek J."/>
            <person name="Van de Peer Y."/>
            <person name="Friml J."/>
            <person name="Beilby M."/>
            <person name="Dolan L."/>
            <person name="Kohara Y."/>
            <person name="Sugano S."/>
            <person name="Fujiyama A."/>
            <person name="Delaux P.-M."/>
            <person name="Quint M."/>
            <person name="TheiBen G."/>
            <person name="Hagemann M."/>
            <person name="Harholt J."/>
            <person name="Dunand C."/>
            <person name="Zachgo S."/>
            <person name="Langdale J."/>
            <person name="Maumus F."/>
            <person name="Straeten D.V.D."/>
            <person name="Gould S.B."/>
            <person name="Rensing S.A."/>
        </authorList>
    </citation>
    <scope>NUCLEOTIDE SEQUENCE [LARGE SCALE GENOMIC DNA]</scope>
    <source>
        <strain evidence="12 13">S276</strain>
    </source>
</reference>
<feature type="compositionally biased region" description="Basic and acidic residues" evidence="9">
    <location>
        <begin position="964"/>
        <end position="975"/>
    </location>
</feature>
<dbReference type="EMBL" id="BFEA01000379">
    <property type="protein sequence ID" value="GBG81564.1"/>
    <property type="molecule type" value="Genomic_DNA"/>
</dbReference>
<feature type="transmembrane region" description="Helical" evidence="10">
    <location>
        <begin position="1142"/>
        <end position="1163"/>
    </location>
</feature>
<dbReference type="InterPro" id="IPR020846">
    <property type="entry name" value="MFS_dom"/>
</dbReference>
<dbReference type="PANTHER" id="PTHR11662:SF243">
    <property type="entry name" value="ANION TRANSPORTER 6, CHLOROPLASTIC-RELATED"/>
    <property type="match status" value="1"/>
</dbReference>
<feature type="compositionally biased region" description="Basic and acidic residues" evidence="9">
    <location>
        <begin position="803"/>
        <end position="816"/>
    </location>
</feature>
<accession>A0A388LGV9</accession>
<evidence type="ECO:0000256" key="7">
    <source>
        <dbReference type="ARBA" id="ARBA00023136"/>
    </source>
</evidence>
<dbReference type="Proteomes" id="UP000265515">
    <property type="component" value="Unassembled WGS sequence"/>
</dbReference>
<dbReference type="FunFam" id="1.20.1250.20:FF:000213">
    <property type="entry name" value="Probable anion transporter 6, chloroplastic"/>
    <property type="match status" value="1"/>
</dbReference>
<dbReference type="Gene3D" id="1.20.1250.20">
    <property type="entry name" value="MFS general substrate transporter like domains"/>
    <property type="match status" value="2"/>
</dbReference>
<dbReference type="SUPFAM" id="SSF103473">
    <property type="entry name" value="MFS general substrate transporter"/>
    <property type="match status" value="1"/>
</dbReference>
<feature type="compositionally biased region" description="Polar residues" evidence="9">
    <location>
        <begin position="856"/>
        <end position="887"/>
    </location>
</feature>
<evidence type="ECO:0000313" key="13">
    <source>
        <dbReference type="Proteomes" id="UP000265515"/>
    </source>
</evidence>
<evidence type="ECO:0000256" key="6">
    <source>
        <dbReference type="ARBA" id="ARBA00022989"/>
    </source>
</evidence>
<feature type="region of interest" description="Disordered" evidence="9">
    <location>
        <begin position="209"/>
        <end position="237"/>
    </location>
</feature>
<dbReference type="InterPro" id="IPR050382">
    <property type="entry name" value="MFS_Na/Anion_cotransporter"/>
</dbReference>
<dbReference type="STRING" id="69332.A0A388LGV9"/>
<dbReference type="InterPro" id="IPR011701">
    <property type="entry name" value="MFS"/>
</dbReference>
<feature type="transmembrane region" description="Helical" evidence="10">
    <location>
        <begin position="775"/>
        <end position="794"/>
    </location>
</feature>
<comment type="caution">
    <text evidence="12">The sequence shown here is derived from an EMBL/GenBank/DDBJ whole genome shotgun (WGS) entry which is preliminary data.</text>
</comment>
<dbReference type="Gramene" id="GBG81564">
    <property type="protein sequence ID" value="GBG81564"/>
    <property type="gene ID" value="CBR_g32555"/>
</dbReference>
<gene>
    <name evidence="12" type="ORF">CBR_g32555</name>
</gene>
<feature type="compositionally biased region" description="Pro residues" evidence="9">
    <location>
        <begin position="1235"/>
        <end position="1257"/>
    </location>
</feature>
<sequence>MVDKRVATLLSKYDGKADITSWISSMRSYFEVMRTPQEDRSMIMGTNTEPAVRNHIELQAVARGYERIDLTDWLKVTPVRALEDLLLDRYRDKHVALKARLKLEALKGQTWRSSMQALEQHLTGLFTTPDLGMTDVSCMDVVMGVAPKEYLSLLALKDHATWRELMKDLVDLEAKDLARRKKAPAAGGKPQRKRFGSSNQLALHDHREAEDQSYADDLSLDDDLEPDSDTGCSTSAIECDRNDDEKLNAFRKTASNKGPNRGSDQNTWDKELHKVKGLYNNSIHFATGVTPNQLQYGWPMRNPLSYLFLERSPGLMPGMPGYNAKYARLLKAATAAMNKCQHAMIKHANKLRKEEKFKVGDYVWVKMSEFSDEEGISRKLLPLYYGPWQILKVHEDGTMLVLSCKGNLGKCGRAANSRSFDFGPSHKNSAALADLFYLPYGGSQRYGEHCRERRQWSSPRQSLGGGGFLGGGGARCSAMCRLQPKMQLYPKHSSQMIIGSGWWSPLAWGGRYSHGEVHGASLQSRGWQCRRGAHQGKSDMLLGAGDRGPKRREGLEEEAVTSGGQDGRFYASGSDQTQWRAGEMEKQKGVEEVEQMGVEGSIAQTATEVTNDVIKQLWTIASLSVAFAICNMDKINMSIAVIPMSHQLSWSATTIGLVQSSFFWGYVLSQLPGGWLASRLTGGPVLRAGVFLWSAATAAVPVAAPFLPVLLFSRFLVGLGEGVAPSAATDVIARTIPAANRSRAVSFVFGGLNAGSVVGFLLAPACIERFSWETVFYLFGFFGLIWCVLFENPAPAVDDAKDDDGASTRSTGEELSKVNAPFLLGQQTDELDGVDAGTGRRGQRGGGGEGLESPALSRSLQKGQQIYENSEGNAAGTLETSTEQPSVTDMMMRNGSSGEEGPEPLSVNTVVAGWGQQQIKPMIKHDGGDREEGKGGGVDEQVSEEDGYVILARQNVRNEVTTGEGRRCKESEIPKKGGLHGAPQKTDSEGDEPATEKGMDNTSGNTLLLPFSPSNLRIRTSTSAGSESEPVPWGAFFQSPAVWAMIYAHFCNNWGHYTLLAWLPTYFSDELHLNLSQAALVSLLPPLASIAVSSVAAPFADRLIGRGVDVTVVRKLCQTIGFLSPATCLGITALNPQLDTTAVISLLTGGLGLNTFVLAGLYCTHQDISPRYASILLGVTNTAGSIPGILGVALTGYLLDHTHSWALALFTPAIFCHVTGTIVWNVFASSKPQDFRPPPPPPPPAPPSPPPLAKLQI</sequence>
<comment type="subcellular location">
    <subcellularLocation>
        <location evidence="1">Plastid</location>
        <location evidence="1">Chloroplast membrane</location>
        <topology evidence="1">Multi-pass membrane protein</topology>
    </subcellularLocation>
</comment>
<name>A0A388LGV9_CHABU</name>
<feature type="region of interest" description="Disordered" evidence="9">
    <location>
        <begin position="799"/>
        <end position="906"/>
    </location>
</feature>
<dbReference type="GO" id="GO:0022857">
    <property type="term" value="F:transmembrane transporter activity"/>
    <property type="evidence" value="ECO:0007669"/>
    <property type="project" value="InterPro"/>
</dbReference>
<evidence type="ECO:0000256" key="1">
    <source>
        <dbReference type="ARBA" id="ARBA00004508"/>
    </source>
</evidence>
<keyword evidence="6 10" id="KW-1133">Transmembrane helix</keyword>
<feature type="transmembrane region" description="Helical" evidence="10">
    <location>
        <begin position="1205"/>
        <end position="1227"/>
    </location>
</feature>
<dbReference type="FunFam" id="1.20.1250.20:FF:000272">
    <property type="entry name" value="Probable anion transporter 6, chloroplastic"/>
    <property type="match status" value="1"/>
</dbReference>
<dbReference type="GO" id="GO:0031969">
    <property type="term" value="C:chloroplast membrane"/>
    <property type="evidence" value="ECO:0007669"/>
    <property type="project" value="UniProtKB-SubCell"/>
</dbReference>
<feature type="transmembrane region" description="Helical" evidence="10">
    <location>
        <begin position="1175"/>
        <end position="1199"/>
    </location>
</feature>
<keyword evidence="2" id="KW-0150">Chloroplast</keyword>
<evidence type="ECO:0000256" key="2">
    <source>
        <dbReference type="ARBA" id="ARBA00022528"/>
    </source>
</evidence>
<feature type="region of interest" description="Disordered" evidence="9">
    <location>
        <begin position="538"/>
        <end position="567"/>
    </location>
</feature>
<dbReference type="PANTHER" id="PTHR11662">
    <property type="entry name" value="SOLUTE CARRIER FAMILY 17"/>
    <property type="match status" value="1"/>
</dbReference>
<keyword evidence="13" id="KW-1185">Reference proteome</keyword>
<evidence type="ECO:0000256" key="9">
    <source>
        <dbReference type="SAM" id="MobiDB-lite"/>
    </source>
</evidence>
<feature type="region of interest" description="Disordered" evidence="9">
    <location>
        <begin position="961"/>
        <end position="1006"/>
    </location>
</feature>
<proteinExistence type="inferred from homology"/>
<organism evidence="12 13">
    <name type="scientific">Chara braunii</name>
    <name type="common">Braun's stonewort</name>
    <dbReference type="NCBI Taxonomy" id="69332"/>
    <lineage>
        <taxon>Eukaryota</taxon>
        <taxon>Viridiplantae</taxon>
        <taxon>Streptophyta</taxon>
        <taxon>Charophyceae</taxon>
        <taxon>Charales</taxon>
        <taxon>Characeae</taxon>
        <taxon>Chara</taxon>
    </lineage>
</organism>
<evidence type="ECO:0000256" key="4">
    <source>
        <dbReference type="ARBA" id="ARBA00022692"/>
    </source>
</evidence>
<dbReference type="OrthoDB" id="2250022at2759"/>
<feature type="transmembrane region" description="Helical" evidence="10">
    <location>
        <begin position="690"/>
        <end position="712"/>
    </location>
</feature>
<keyword evidence="5" id="KW-0809">Transit peptide</keyword>
<evidence type="ECO:0000259" key="11">
    <source>
        <dbReference type="PROSITE" id="PS50850"/>
    </source>
</evidence>
<feature type="compositionally biased region" description="Acidic residues" evidence="9">
    <location>
        <begin position="211"/>
        <end position="228"/>
    </location>
</feature>
<dbReference type="PROSITE" id="PS50850">
    <property type="entry name" value="MFS"/>
    <property type="match status" value="1"/>
</dbReference>
<feature type="region of interest" description="Disordered" evidence="9">
    <location>
        <begin position="181"/>
        <end position="200"/>
    </location>
</feature>
<comment type="similarity">
    <text evidence="8">Belongs to the major facilitator superfamily. Sodium/anion cotransporter (TC 2.A.1.14) family.</text>
</comment>
<keyword evidence="7 10" id="KW-0472">Membrane</keyword>
<dbReference type="AlphaFoldDB" id="A0A388LGV9"/>
<evidence type="ECO:0000256" key="10">
    <source>
        <dbReference type="SAM" id="Phobius"/>
    </source>
</evidence>
<evidence type="ECO:0000256" key="8">
    <source>
        <dbReference type="ARBA" id="ARBA00024362"/>
    </source>
</evidence>